<protein>
    <submittedName>
        <fullName evidence="2">Uncharacterized protein</fullName>
    </submittedName>
</protein>
<reference evidence="2 3" key="1">
    <citation type="submission" date="2012-04" db="EMBL/GenBank/DDBJ databases">
        <title>Improved High-Quality Draft sequence of Leptothrix ochracea L12.</title>
        <authorList>
            <consortium name="US DOE Joint Genome Institute"/>
            <person name="Lucas S."/>
            <person name="Han J."/>
            <person name="Lapidus A."/>
            <person name="Cheng J.-F."/>
            <person name="Goodwin L."/>
            <person name="Pitluck S."/>
            <person name="Peters L."/>
            <person name="Zeytun A."/>
            <person name="Detter J.C."/>
            <person name="Han C."/>
            <person name="Tapia R."/>
            <person name="Land M."/>
            <person name="Hauser L."/>
            <person name="Kyrpides N."/>
            <person name="Ivanova N."/>
            <person name="Pagani I."/>
            <person name="Stepanauskas R."/>
            <person name="Masland D."/>
            <person name="Poulton N."/>
            <person name="Emerson D."/>
            <person name="Fleming E."/>
            <person name="Woyke T."/>
        </authorList>
    </citation>
    <scope>NUCLEOTIDE SEQUENCE [LARGE SCALE GENOMIC DNA]</scope>
    <source>
        <strain evidence="2 3">L12</strain>
    </source>
</reference>
<dbReference type="EMBL" id="JH660674">
    <property type="protein sequence ID" value="EIM31610.1"/>
    <property type="molecule type" value="Genomic_DNA"/>
</dbReference>
<dbReference type="HOGENOM" id="CLU_1545743_0_0_4"/>
<evidence type="ECO:0000256" key="1">
    <source>
        <dbReference type="SAM" id="MobiDB-lite"/>
    </source>
</evidence>
<keyword evidence="3" id="KW-1185">Reference proteome</keyword>
<proteinExistence type="predicted"/>
<feature type="region of interest" description="Disordered" evidence="1">
    <location>
        <begin position="146"/>
        <end position="173"/>
    </location>
</feature>
<accession>I4Z5W8</accession>
<name>I4Z5W8_9BURK</name>
<evidence type="ECO:0000313" key="2">
    <source>
        <dbReference type="EMBL" id="EIM31610.1"/>
    </source>
</evidence>
<dbReference type="AlphaFoldDB" id="I4Z5W8"/>
<sequence>MEAQARHAKPMFDTNSSCKSQASSDWTQARVLPLWGAGQVADTLRVKLNREASIGIEFKVQARWKQSEVMCLHGKRQELLNLRANRLIGSRITNKVISRRWLDAIDAIRQAYRQISVALGELLTQGLDPCYALLRLHIRPVSKLTGHAHAGEGRRRPKHGDRHNIFCTQDHRR</sequence>
<evidence type="ECO:0000313" key="3">
    <source>
        <dbReference type="Proteomes" id="UP000053899"/>
    </source>
</evidence>
<organism evidence="2 3">
    <name type="scientific">Leptothrix ochracea L12</name>
    <dbReference type="NCBI Taxonomy" id="735332"/>
    <lineage>
        <taxon>Bacteria</taxon>
        <taxon>Pseudomonadati</taxon>
        <taxon>Pseudomonadota</taxon>
        <taxon>Betaproteobacteria</taxon>
        <taxon>Burkholderiales</taxon>
        <taxon>Sphaerotilaceae</taxon>
        <taxon>Leptothrix</taxon>
    </lineage>
</organism>
<gene>
    <name evidence="2" type="ORF">LepocDRAFT_00003420</name>
</gene>
<dbReference type="Proteomes" id="UP000053899">
    <property type="component" value="Unassembled WGS sequence"/>
</dbReference>